<feature type="region of interest" description="Disordered" evidence="1">
    <location>
        <begin position="139"/>
        <end position="176"/>
    </location>
</feature>
<comment type="caution">
    <text evidence="2">The sequence shown here is derived from an EMBL/GenBank/DDBJ whole genome shotgun (WGS) entry which is preliminary data.</text>
</comment>
<evidence type="ECO:0000256" key="1">
    <source>
        <dbReference type="SAM" id="MobiDB-lite"/>
    </source>
</evidence>
<dbReference type="Pfam" id="PF05103">
    <property type="entry name" value="DivIVA"/>
    <property type="match status" value="1"/>
</dbReference>
<name>A0A7M2YYM9_9ACTN</name>
<accession>A0A7M2YYM9</accession>
<dbReference type="EMBL" id="QQZY01000002">
    <property type="protein sequence ID" value="RDI75190.1"/>
    <property type="molecule type" value="Genomic_DNA"/>
</dbReference>
<dbReference type="RefSeq" id="WP_114795418.1">
    <property type="nucleotide sequence ID" value="NZ_QQZY01000002.1"/>
</dbReference>
<evidence type="ECO:0000313" key="3">
    <source>
        <dbReference type="Proteomes" id="UP000254134"/>
    </source>
</evidence>
<organism evidence="2 3">
    <name type="scientific">Gaiella occulta</name>
    <dbReference type="NCBI Taxonomy" id="1002870"/>
    <lineage>
        <taxon>Bacteria</taxon>
        <taxon>Bacillati</taxon>
        <taxon>Actinomycetota</taxon>
        <taxon>Thermoleophilia</taxon>
        <taxon>Gaiellales</taxon>
        <taxon>Gaiellaceae</taxon>
        <taxon>Gaiella</taxon>
    </lineage>
</organism>
<keyword evidence="3" id="KW-1185">Reference proteome</keyword>
<dbReference type="AlphaFoldDB" id="A0A7M2YYM9"/>
<dbReference type="OrthoDB" id="5198800at2"/>
<feature type="compositionally biased region" description="Basic and acidic residues" evidence="1">
    <location>
        <begin position="163"/>
        <end position="176"/>
    </location>
</feature>
<protein>
    <submittedName>
        <fullName evidence="2">DivIVA protein</fullName>
    </submittedName>
</protein>
<dbReference type="Proteomes" id="UP000254134">
    <property type="component" value="Unassembled WGS sequence"/>
</dbReference>
<reference evidence="2 3" key="1">
    <citation type="submission" date="2018-07" db="EMBL/GenBank/DDBJ databases">
        <title>High-quality-draft genome sequence of Gaiella occulta.</title>
        <authorList>
            <person name="Severino R."/>
            <person name="Froufe H.J.C."/>
            <person name="Rainey F.A."/>
            <person name="Barroso C."/>
            <person name="Albuquerque L."/>
            <person name="Lobo-Da-Cunha A."/>
            <person name="Da Costa M.S."/>
            <person name="Egas C."/>
        </authorList>
    </citation>
    <scope>NUCLEOTIDE SEQUENCE [LARGE SCALE GENOMIC DNA]</scope>
    <source>
        <strain evidence="2 3">F2-233</strain>
    </source>
</reference>
<dbReference type="PANTHER" id="PTHR35794">
    <property type="entry name" value="CELL DIVISION PROTEIN DIVIVA"/>
    <property type="match status" value="1"/>
</dbReference>
<proteinExistence type="predicted"/>
<dbReference type="PANTHER" id="PTHR35794:SF2">
    <property type="entry name" value="CELL DIVISION PROTEIN DIVIVA"/>
    <property type="match status" value="1"/>
</dbReference>
<reference evidence="3" key="2">
    <citation type="journal article" date="2019" name="MicrobiologyOpen">
        <title>High-quality draft genome sequence of Gaiella occulta isolated from a 150 meter deep mineral water borehole and comparison with the genome sequences of other deep-branching lineages of the phylum Actinobacteria.</title>
        <authorList>
            <person name="Severino R."/>
            <person name="Froufe H.J.C."/>
            <person name="Barroso C."/>
            <person name="Albuquerque L."/>
            <person name="Lobo-da-Cunha A."/>
            <person name="da Costa M.S."/>
            <person name="Egas C."/>
        </authorList>
    </citation>
    <scope>NUCLEOTIDE SEQUENCE [LARGE SCALE GENOMIC DNA]</scope>
    <source>
        <strain evidence="3">F2-233</strain>
    </source>
</reference>
<evidence type="ECO:0000313" key="2">
    <source>
        <dbReference type="EMBL" id="RDI75190.1"/>
    </source>
</evidence>
<sequence length="176" mass="19377">MPLTPVEIRHLELKRGLFGYRKGVVHRIMDDIADSFEAVWRERSQLAERVEELEAEVSRHLELEGLLRATLVSAESAAQDMRESARREADVIVTEANAEARKILRDAISEKESLLGEVRRIQSLLRSALAVVDEVPGSASATVPESRSPHVGAAPAFPAAQPPEERTDPGLRKLAG</sequence>
<dbReference type="Gene3D" id="6.10.250.660">
    <property type="match status" value="1"/>
</dbReference>
<gene>
    <name evidence="2" type="ORF">Gocc_0988</name>
</gene>
<dbReference type="InterPro" id="IPR007793">
    <property type="entry name" value="DivIVA_fam"/>
</dbReference>